<evidence type="ECO:0000256" key="2">
    <source>
        <dbReference type="ARBA" id="ARBA00004496"/>
    </source>
</evidence>
<evidence type="ECO:0000256" key="3">
    <source>
        <dbReference type="ARBA" id="ARBA00022490"/>
    </source>
</evidence>
<evidence type="ECO:0000256" key="5">
    <source>
        <dbReference type="ARBA" id="ARBA00022968"/>
    </source>
</evidence>
<keyword evidence="5" id="KW-0735">Signal-anchor</keyword>
<evidence type="ECO:0000256" key="7">
    <source>
        <dbReference type="ARBA" id="ARBA00023034"/>
    </source>
</evidence>
<dbReference type="Proteomes" id="UP001642540">
    <property type="component" value="Unassembled WGS sequence"/>
</dbReference>
<protein>
    <recommendedName>
        <fullName evidence="13">Transmembrane protein</fullName>
    </recommendedName>
</protein>
<keyword evidence="12" id="KW-1185">Reference proteome</keyword>
<comment type="subcellular location">
    <subcellularLocation>
        <location evidence="2">Cytoplasm</location>
    </subcellularLocation>
    <subcellularLocation>
        <location evidence="1">Golgi apparatus membrane</location>
        <topology evidence="1">Single-pass type II membrane protein</topology>
    </subcellularLocation>
</comment>
<evidence type="ECO:0000313" key="11">
    <source>
        <dbReference type="EMBL" id="CAL8104876.1"/>
    </source>
</evidence>
<dbReference type="PANTHER" id="PTHR35259:SF1">
    <property type="entry name" value="BOMBESIN RECEPTOR-ACTIVATED PROTEIN C6ORF89"/>
    <property type="match status" value="1"/>
</dbReference>
<dbReference type="InterPro" id="IPR038757">
    <property type="entry name" value="BRAP"/>
</dbReference>
<keyword evidence="4 10" id="KW-0812">Transmembrane</keyword>
<evidence type="ECO:0000256" key="9">
    <source>
        <dbReference type="SAM" id="MobiDB-lite"/>
    </source>
</evidence>
<organism evidence="11 12">
    <name type="scientific">Orchesella dallaii</name>
    <dbReference type="NCBI Taxonomy" id="48710"/>
    <lineage>
        <taxon>Eukaryota</taxon>
        <taxon>Metazoa</taxon>
        <taxon>Ecdysozoa</taxon>
        <taxon>Arthropoda</taxon>
        <taxon>Hexapoda</taxon>
        <taxon>Collembola</taxon>
        <taxon>Entomobryomorpha</taxon>
        <taxon>Entomobryoidea</taxon>
        <taxon>Orchesellidae</taxon>
        <taxon>Orchesellinae</taxon>
        <taxon>Orchesella</taxon>
    </lineage>
</organism>
<sequence length="560" mass="63853">MEGKQTSKVVGGAGGDEDDGEEKNRRNGRAQCNEKRELETEWEKSVFGNDKIFNTICSDLRESTNERQLNSGNQEPLCDCCQKGINSEVGDTDNGEIVGRLSATTSICQWEKRKVVESNANEDASVVRSRYSKTANRKAATDTVQWSNVPRSTRDEQLTRLKSACHYAWINFLNNYPSLVNNNVKEDINNPSKKQELSPEDKDDALLLRFRSTTSDNNTGHVQSTKEKTFFAPTTKSSSFKALQSVSSDTERLMNLYKFLNFILSIVILFLKLVLVSFLLVFILYCLMVLHKPTQAFVSRHTQDLIYPFMRTIRFGSLPFVSRFPQLHELYEDACLLTNPFFEMNDVSCWPCENARHVIDLTGFSNFTSGYYHSGIPFVVKDAFAQGVKIEDVYEMYESDEKLAASVLLKSSVGEIETLDDLIKYVKSGNVFPANLHIAWKINRAQFARSMRKSFSRPYYIPNSTEISVQHFLFIDEPASDQYSLPVTEFANVFVMQADGRRLIVLIPVRHCRSNCKIISVVLQPNDVLFYNWLFWRPISLPIKALEGNDLSITYVGSFY</sequence>
<evidence type="ECO:0000256" key="6">
    <source>
        <dbReference type="ARBA" id="ARBA00022989"/>
    </source>
</evidence>
<evidence type="ECO:0000256" key="4">
    <source>
        <dbReference type="ARBA" id="ARBA00022692"/>
    </source>
</evidence>
<dbReference type="PANTHER" id="PTHR35259">
    <property type="entry name" value="BOMBESIN RECEPTOR-ACTIVATED PROTEIN C6ORF89"/>
    <property type="match status" value="1"/>
</dbReference>
<reference evidence="11 12" key="1">
    <citation type="submission" date="2024-08" db="EMBL/GenBank/DDBJ databases">
        <authorList>
            <person name="Cucini C."/>
            <person name="Frati F."/>
        </authorList>
    </citation>
    <scope>NUCLEOTIDE SEQUENCE [LARGE SCALE GENOMIC DNA]</scope>
</reference>
<keyword evidence="3" id="KW-0963">Cytoplasm</keyword>
<feature type="region of interest" description="Disordered" evidence="9">
    <location>
        <begin position="1"/>
        <end position="32"/>
    </location>
</feature>
<feature type="transmembrane region" description="Helical" evidence="10">
    <location>
        <begin position="262"/>
        <end position="290"/>
    </location>
</feature>
<evidence type="ECO:0000256" key="1">
    <source>
        <dbReference type="ARBA" id="ARBA00004323"/>
    </source>
</evidence>
<name>A0ABP1QJR8_9HEXA</name>
<dbReference type="EMBL" id="CAXLJM020000036">
    <property type="protein sequence ID" value="CAL8104876.1"/>
    <property type="molecule type" value="Genomic_DNA"/>
</dbReference>
<comment type="caution">
    <text evidence="11">The sequence shown here is derived from an EMBL/GenBank/DDBJ whole genome shotgun (WGS) entry which is preliminary data.</text>
</comment>
<keyword evidence="7" id="KW-0333">Golgi apparatus</keyword>
<evidence type="ECO:0000313" key="12">
    <source>
        <dbReference type="Proteomes" id="UP001642540"/>
    </source>
</evidence>
<gene>
    <name evidence="11" type="ORF">ODALV1_LOCUS11886</name>
</gene>
<evidence type="ECO:0008006" key="13">
    <source>
        <dbReference type="Google" id="ProtNLM"/>
    </source>
</evidence>
<accession>A0ABP1QJR8</accession>
<evidence type="ECO:0000256" key="8">
    <source>
        <dbReference type="ARBA" id="ARBA00023136"/>
    </source>
</evidence>
<keyword evidence="6 10" id="KW-1133">Transmembrane helix</keyword>
<evidence type="ECO:0000256" key="10">
    <source>
        <dbReference type="SAM" id="Phobius"/>
    </source>
</evidence>
<proteinExistence type="predicted"/>
<keyword evidence="8 10" id="KW-0472">Membrane</keyword>